<dbReference type="PROSITE" id="PS50011">
    <property type="entry name" value="PROTEIN_KINASE_DOM"/>
    <property type="match status" value="1"/>
</dbReference>
<dbReference type="EMBL" id="JAXUIC010000010">
    <property type="protein sequence ID" value="KAK4566799.1"/>
    <property type="molecule type" value="Genomic_DNA"/>
</dbReference>
<dbReference type="Gene3D" id="1.10.510.10">
    <property type="entry name" value="Transferase(Phosphotransferase) domain 1"/>
    <property type="match status" value="1"/>
</dbReference>
<evidence type="ECO:0000313" key="2">
    <source>
        <dbReference type="EMBL" id="KAK4566799.1"/>
    </source>
</evidence>
<feature type="domain" description="Protein kinase" evidence="1">
    <location>
        <begin position="1"/>
        <end position="232"/>
    </location>
</feature>
<reference evidence="2 3" key="1">
    <citation type="journal article" date="2023" name="G3 (Bethesda)">
        <title>A haplotype-resolved chromosome-scale genome for Quercus rubra L. provides insights into the genetics of adaptive traits for red oak species.</title>
        <authorList>
            <person name="Kapoor B."/>
            <person name="Jenkins J."/>
            <person name="Schmutz J."/>
            <person name="Zhebentyayeva T."/>
            <person name="Kuelheim C."/>
            <person name="Coggeshall M."/>
            <person name="Heim C."/>
            <person name="Lasky J.R."/>
            <person name="Leites L."/>
            <person name="Islam-Faridi N."/>
            <person name="Romero-Severson J."/>
            <person name="DeLeo V.L."/>
            <person name="Lucas S.M."/>
            <person name="Lazic D."/>
            <person name="Gailing O."/>
            <person name="Carlson J."/>
            <person name="Staton M."/>
        </authorList>
    </citation>
    <scope>NUCLEOTIDE SEQUENCE [LARGE SCALE GENOMIC DNA]</scope>
    <source>
        <strain evidence="2">Pseudo-F2</strain>
    </source>
</reference>
<accession>A0AAN7IDD6</accession>
<proteinExistence type="predicted"/>
<dbReference type="InterPro" id="IPR000719">
    <property type="entry name" value="Prot_kinase_dom"/>
</dbReference>
<dbReference type="SUPFAM" id="SSF56112">
    <property type="entry name" value="Protein kinase-like (PK-like)"/>
    <property type="match status" value="1"/>
</dbReference>
<protein>
    <recommendedName>
        <fullName evidence="1">Protein kinase domain-containing protein</fullName>
    </recommendedName>
</protein>
<sequence>MAVKSENAASASSSLMKEELVLQALRGCPNVVQSFGSDITTDCSGDSIYNVFLEFASGGSLFDFIKKTGSGTGLPEVLVRDCTRSILIGLKEVHDHGFVHCDIKPHNVLLVPTVDGYIPKVADFGLAKRHNVRDGSGVRGTRLFFSPEMVVFGIQEAPSDIWALGCTVLMMLTGKPPWAYTSKSELFSHIATETPTIPHHISKAAQNFLSCCFVRHSATRLTAAELLSHFFLLESGECKEVFIQESAEVSNQKYLGVKPQSQHCPSALPSFIPLPSSSPKSGECKEVFIQESAEVSNQKYLGVKPQSQHCPSALPSFIPLPSSSPKEEEDIPAAVERTCYKQNHPLAIMGCQPPVTFTVCAN</sequence>
<dbReference type="PANTHER" id="PTHR48011">
    <property type="entry name" value="CCR4-NOT TRANSCRIPTIONAL COMPLEX SUBUNIT CAF120-RELATED"/>
    <property type="match status" value="1"/>
</dbReference>
<evidence type="ECO:0000259" key="1">
    <source>
        <dbReference type="PROSITE" id="PS50011"/>
    </source>
</evidence>
<dbReference type="PROSITE" id="PS00108">
    <property type="entry name" value="PROTEIN_KINASE_ST"/>
    <property type="match status" value="1"/>
</dbReference>
<name>A0AAN7IDD6_QUERU</name>
<dbReference type="GO" id="GO:0004672">
    <property type="term" value="F:protein kinase activity"/>
    <property type="evidence" value="ECO:0007669"/>
    <property type="project" value="InterPro"/>
</dbReference>
<dbReference type="Pfam" id="PF00069">
    <property type="entry name" value="Pkinase"/>
    <property type="match status" value="1"/>
</dbReference>
<dbReference type="GO" id="GO:0007165">
    <property type="term" value="P:signal transduction"/>
    <property type="evidence" value="ECO:0007669"/>
    <property type="project" value="TreeGrafter"/>
</dbReference>
<evidence type="ECO:0000313" key="3">
    <source>
        <dbReference type="Proteomes" id="UP001324115"/>
    </source>
</evidence>
<comment type="caution">
    <text evidence="2">The sequence shown here is derived from an EMBL/GenBank/DDBJ whole genome shotgun (WGS) entry which is preliminary data.</text>
</comment>
<dbReference type="InterPro" id="IPR008271">
    <property type="entry name" value="Ser/Thr_kinase_AS"/>
</dbReference>
<gene>
    <name evidence="2" type="ORF">RGQ29_002878</name>
</gene>
<dbReference type="PANTHER" id="PTHR48011:SF56">
    <property type="entry name" value="PROTEIN KINASE DOMAIN-CONTAINING PROTEIN"/>
    <property type="match status" value="1"/>
</dbReference>
<dbReference type="SMART" id="SM00220">
    <property type="entry name" value="S_TKc"/>
    <property type="match status" value="1"/>
</dbReference>
<dbReference type="InterPro" id="IPR052751">
    <property type="entry name" value="Plant_MAPKKK"/>
</dbReference>
<keyword evidence="3" id="KW-1185">Reference proteome</keyword>
<dbReference type="Proteomes" id="UP001324115">
    <property type="component" value="Unassembled WGS sequence"/>
</dbReference>
<dbReference type="InterPro" id="IPR011009">
    <property type="entry name" value="Kinase-like_dom_sf"/>
</dbReference>
<dbReference type="GO" id="GO:0005524">
    <property type="term" value="F:ATP binding"/>
    <property type="evidence" value="ECO:0007669"/>
    <property type="project" value="InterPro"/>
</dbReference>
<organism evidence="2 3">
    <name type="scientific">Quercus rubra</name>
    <name type="common">Northern red oak</name>
    <name type="synonym">Quercus borealis</name>
    <dbReference type="NCBI Taxonomy" id="3512"/>
    <lineage>
        <taxon>Eukaryota</taxon>
        <taxon>Viridiplantae</taxon>
        <taxon>Streptophyta</taxon>
        <taxon>Embryophyta</taxon>
        <taxon>Tracheophyta</taxon>
        <taxon>Spermatophyta</taxon>
        <taxon>Magnoliopsida</taxon>
        <taxon>eudicotyledons</taxon>
        <taxon>Gunneridae</taxon>
        <taxon>Pentapetalae</taxon>
        <taxon>rosids</taxon>
        <taxon>fabids</taxon>
        <taxon>Fagales</taxon>
        <taxon>Fagaceae</taxon>
        <taxon>Quercus</taxon>
    </lineage>
</organism>
<dbReference type="AlphaFoldDB" id="A0AAN7IDD6"/>